<evidence type="ECO:0000256" key="2">
    <source>
        <dbReference type="ARBA" id="ARBA00022448"/>
    </source>
</evidence>
<dbReference type="Proteomes" id="UP001165366">
    <property type="component" value="Unassembled WGS sequence"/>
</dbReference>
<dbReference type="EMBL" id="JAKLWS010000035">
    <property type="protein sequence ID" value="MCG2590554.1"/>
    <property type="molecule type" value="Genomic_DNA"/>
</dbReference>
<dbReference type="InterPro" id="IPR027417">
    <property type="entry name" value="P-loop_NTPase"/>
</dbReference>
<keyword evidence="3" id="KW-0547">Nucleotide-binding</keyword>
<dbReference type="PROSITE" id="PS50893">
    <property type="entry name" value="ABC_TRANSPORTER_2"/>
    <property type="match status" value="1"/>
</dbReference>
<dbReference type="PANTHER" id="PTHR43117:SF4">
    <property type="entry name" value="OSMOPROTECTANT IMPORT ATP-BINDING PROTEIN OSMV"/>
    <property type="match status" value="1"/>
</dbReference>
<dbReference type="InterPro" id="IPR003439">
    <property type="entry name" value="ABC_transporter-like_ATP-bd"/>
</dbReference>
<evidence type="ECO:0000313" key="7">
    <source>
        <dbReference type="Proteomes" id="UP001165366"/>
    </source>
</evidence>
<accession>A0ABS9KI78</accession>
<evidence type="ECO:0000259" key="5">
    <source>
        <dbReference type="PROSITE" id="PS50893"/>
    </source>
</evidence>
<reference evidence="6" key="2">
    <citation type="submission" date="2024-05" db="EMBL/GenBank/DDBJ databases">
        <title>Rhodohalobacter halophilus gen. nov., sp. nov., a moderately halophilic member of the family Balneolaceae.</title>
        <authorList>
            <person name="Xia J."/>
        </authorList>
    </citation>
    <scope>NUCLEOTIDE SEQUENCE</scope>
    <source>
        <strain evidence="6">WB101</strain>
    </source>
</reference>
<dbReference type="Pfam" id="PF00005">
    <property type="entry name" value="ABC_tran"/>
    <property type="match status" value="1"/>
</dbReference>
<reference evidence="6" key="1">
    <citation type="submission" date="2022-01" db="EMBL/GenBank/DDBJ databases">
        <authorList>
            <person name="Wang Y."/>
        </authorList>
    </citation>
    <scope>NUCLEOTIDE SEQUENCE</scope>
    <source>
        <strain evidence="6">WB101</strain>
    </source>
</reference>
<keyword evidence="4 6" id="KW-0067">ATP-binding</keyword>
<dbReference type="SUPFAM" id="SSF52540">
    <property type="entry name" value="P-loop containing nucleoside triphosphate hydrolases"/>
    <property type="match status" value="1"/>
</dbReference>
<comment type="caution">
    <text evidence="6">The sequence shown here is derived from an EMBL/GenBank/DDBJ whole genome shotgun (WGS) entry which is preliminary data.</text>
</comment>
<feature type="domain" description="ABC transporter" evidence="5">
    <location>
        <begin position="2"/>
        <end position="234"/>
    </location>
</feature>
<dbReference type="PANTHER" id="PTHR43117">
    <property type="entry name" value="OSMOPROTECTANT IMPORT ATP-BINDING PROTEIN OSMV"/>
    <property type="match status" value="1"/>
</dbReference>
<dbReference type="RefSeq" id="WP_237855984.1">
    <property type="nucleotide sequence ID" value="NZ_JAKLWS010000035.1"/>
</dbReference>
<comment type="similarity">
    <text evidence="1">Belongs to the ABC transporter superfamily.</text>
</comment>
<organism evidence="6 7">
    <name type="scientific">Rhodohalobacter sulfatireducens</name>
    <dbReference type="NCBI Taxonomy" id="2911366"/>
    <lineage>
        <taxon>Bacteria</taxon>
        <taxon>Pseudomonadati</taxon>
        <taxon>Balneolota</taxon>
        <taxon>Balneolia</taxon>
        <taxon>Balneolales</taxon>
        <taxon>Balneolaceae</taxon>
        <taxon>Rhodohalobacter</taxon>
    </lineage>
</organism>
<evidence type="ECO:0000256" key="4">
    <source>
        <dbReference type="ARBA" id="ARBA00022840"/>
    </source>
</evidence>
<evidence type="ECO:0000256" key="3">
    <source>
        <dbReference type="ARBA" id="ARBA00022741"/>
    </source>
</evidence>
<dbReference type="SMART" id="SM00382">
    <property type="entry name" value="AAA"/>
    <property type="match status" value="1"/>
</dbReference>
<dbReference type="GO" id="GO:0005524">
    <property type="term" value="F:ATP binding"/>
    <property type="evidence" value="ECO:0007669"/>
    <property type="project" value="UniProtKB-KW"/>
</dbReference>
<sequence>MIQTRYISKSYDQKVLDDVSLSIEKGKTVSLIGPSGCGKSTFLRIIMGLIQPDSGEIQIDGKVMASKNALALRRKMGYVIQSGGLFPHLTARENLTLVTHYLGWDKAKENERIQELSELTNMNPSMLNRKPENLSGGQAQRISLMRALMLDPPILLMDEPLGSIDPLVRYELQNDLRSIFRELNKTVLLVTHDLGEAAFLGDEIALMKAGEIIQTGSIKEIIEHPANEFVKQFVQAQRSPLEEY</sequence>
<evidence type="ECO:0000313" key="6">
    <source>
        <dbReference type="EMBL" id="MCG2590554.1"/>
    </source>
</evidence>
<dbReference type="InterPro" id="IPR003593">
    <property type="entry name" value="AAA+_ATPase"/>
</dbReference>
<evidence type="ECO:0000256" key="1">
    <source>
        <dbReference type="ARBA" id="ARBA00005417"/>
    </source>
</evidence>
<name>A0ABS9KI78_9BACT</name>
<keyword evidence="2" id="KW-0813">Transport</keyword>
<protein>
    <submittedName>
        <fullName evidence="6">ABC transporter ATP-binding protein</fullName>
    </submittedName>
</protein>
<dbReference type="Gene3D" id="3.40.50.300">
    <property type="entry name" value="P-loop containing nucleotide triphosphate hydrolases"/>
    <property type="match status" value="1"/>
</dbReference>
<gene>
    <name evidence="6" type="ORF">L6773_18410</name>
</gene>
<keyword evidence="7" id="KW-1185">Reference proteome</keyword>
<proteinExistence type="inferred from homology"/>